<accession>A0A6C0LI00</accession>
<protein>
    <submittedName>
        <fullName evidence="1">Uncharacterized protein</fullName>
    </submittedName>
</protein>
<dbReference type="AlphaFoldDB" id="A0A6C0LI00"/>
<name>A0A6C0LI00_9ZZZZ</name>
<proteinExistence type="predicted"/>
<organism evidence="1">
    <name type="scientific">viral metagenome</name>
    <dbReference type="NCBI Taxonomy" id="1070528"/>
    <lineage>
        <taxon>unclassified sequences</taxon>
        <taxon>metagenomes</taxon>
        <taxon>organismal metagenomes</taxon>
    </lineage>
</organism>
<sequence>MLQNKTKINKEITKHIFKKLDLEKYIKTMNTSNNMPDNNMNRMFISYFRENLIAHLLNMKYVGDEKEWETDCVYPMNVENPKQFHIKYEIKIQKNMFLRNGNTNGIILKNGRGEGSKIKSLLKTILKNNFLLINSTYPYNIAYIEPTKFIFYFNGKKNAKTYPEIIDDESFLNSKCAELCAYAKKEDLFYVHEHDDPQEYKHGTNTNESFNPFKKIIDEYISNNL</sequence>
<reference evidence="1" key="1">
    <citation type="journal article" date="2020" name="Nature">
        <title>Giant virus diversity and host interactions through global metagenomics.</title>
        <authorList>
            <person name="Schulz F."/>
            <person name="Roux S."/>
            <person name="Paez-Espino D."/>
            <person name="Jungbluth S."/>
            <person name="Walsh D.A."/>
            <person name="Denef V.J."/>
            <person name="McMahon K.D."/>
            <person name="Konstantinidis K.T."/>
            <person name="Eloe-Fadrosh E.A."/>
            <person name="Kyrpides N.C."/>
            <person name="Woyke T."/>
        </authorList>
    </citation>
    <scope>NUCLEOTIDE SEQUENCE</scope>
    <source>
        <strain evidence="1">GVMAG-M-3300027791-30</strain>
    </source>
</reference>
<dbReference type="EMBL" id="MN740474">
    <property type="protein sequence ID" value="QHU28782.1"/>
    <property type="molecule type" value="Genomic_DNA"/>
</dbReference>
<evidence type="ECO:0000313" key="1">
    <source>
        <dbReference type="EMBL" id="QHU28782.1"/>
    </source>
</evidence>